<dbReference type="GO" id="GO:0005886">
    <property type="term" value="C:plasma membrane"/>
    <property type="evidence" value="ECO:0007669"/>
    <property type="project" value="TreeGrafter"/>
</dbReference>
<keyword evidence="3" id="KW-0547">Nucleotide-binding</keyword>
<dbReference type="PANTHER" id="PTHR11920:SF335">
    <property type="entry name" value="GUANYLATE CYCLASE"/>
    <property type="match status" value="1"/>
</dbReference>
<keyword evidence="6" id="KW-0456">Lyase</keyword>
<dbReference type="InterPro" id="IPR050401">
    <property type="entry name" value="Cyclic_nucleotide_synthase"/>
</dbReference>
<name>A0AAW1SBA5_9CHLO</name>
<keyword evidence="5" id="KW-0472">Membrane</keyword>
<keyword evidence="2" id="KW-0812">Transmembrane</keyword>
<feature type="compositionally biased region" description="Polar residues" evidence="7">
    <location>
        <begin position="219"/>
        <end position="229"/>
    </location>
</feature>
<protein>
    <recommendedName>
        <fullName evidence="8">Guanylate cyclase domain-containing protein</fullName>
    </recommendedName>
</protein>
<evidence type="ECO:0000256" key="3">
    <source>
        <dbReference type="ARBA" id="ARBA00022741"/>
    </source>
</evidence>
<dbReference type="InterPro" id="IPR001054">
    <property type="entry name" value="A/G_cyclase"/>
</dbReference>
<dbReference type="PANTHER" id="PTHR11920">
    <property type="entry name" value="GUANYLYL CYCLASE"/>
    <property type="match status" value="1"/>
</dbReference>
<dbReference type="GO" id="GO:0000166">
    <property type="term" value="F:nucleotide binding"/>
    <property type="evidence" value="ECO:0007669"/>
    <property type="project" value="UniProtKB-KW"/>
</dbReference>
<reference evidence="9 10" key="1">
    <citation type="journal article" date="2024" name="Nat. Commun.">
        <title>Phylogenomics reveals the evolutionary origins of lichenization in chlorophyte algae.</title>
        <authorList>
            <person name="Puginier C."/>
            <person name="Libourel C."/>
            <person name="Otte J."/>
            <person name="Skaloud P."/>
            <person name="Haon M."/>
            <person name="Grisel S."/>
            <person name="Petersen M."/>
            <person name="Berrin J.G."/>
            <person name="Delaux P.M."/>
            <person name="Dal Grande F."/>
            <person name="Keller J."/>
        </authorList>
    </citation>
    <scope>NUCLEOTIDE SEQUENCE [LARGE SCALE GENOMIC DNA]</scope>
    <source>
        <strain evidence="9 10">SAG 2145</strain>
    </source>
</reference>
<feature type="region of interest" description="Disordered" evidence="7">
    <location>
        <begin position="115"/>
        <end position="177"/>
    </location>
</feature>
<organism evidence="9 10">
    <name type="scientific">Apatococcus lobatus</name>
    <dbReference type="NCBI Taxonomy" id="904363"/>
    <lineage>
        <taxon>Eukaryota</taxon>
        <taxon>Viridiplantae</taxon>
        <taxon>Chlorophyta</taxon>
        <taxon>core chlorophytes</taxon>
        <taxon>Trebouxiophyceae</taxon>
        <taxon>Chlorellales</taxon>
        <taxon>Chlorellaceae</taxon>
        <taxon>Apatococcus</taxon>
    </lineage>
</organism>
<evidence type="ECO:0000313" key="9">
    <source>
        <dbReference type="EMBL" id="KAK9843229.1"/>
    </source>
</evidence>
<evidence type="ECO:0000313" key="10">
    <source>
        <dbReference type="Proteomes" id="UP001438707"/>
    </source>
</evidence>
<dbReference type="Gene3D" id="3.30.70.1230">
    <property type="entry name" value="Nucleotide cyclase"/>
    <property type="match status" value="1"/>
</dbReference>
<dbReference type="GO" id="GO:0004383">
    <property type="term" value="F:guanylate cyclase activity"/>
    <property type="evidence" value="ECO:0007669"/>
    <property type="project" value="TreeGrafter"/>
</dbReference>
<dbReference type="PROSITE" id="PS50125">
    <property type="entry name" value="GUANYLATE_CYCLASE_2"/>
    <property type="match status" value="1"/>
</dbReference>
<dbReference type="GO" id="GO:0004016">
    <property type="term" value="F:adenylate cyclase activity"/>
    <property type="evidence" value="ECO:0007669"/>
    <property type="project" value="TreeGrafter"/>
</dbReference>
<dbReference type="GO" id="GO:0035556">
    <property type="term" value="P:intracellular signal transduction"/>
    <property type="evidence" value="ECO:0007669"/>
    <property type="project" value="InterPro"/>
</dbReference>
<evidence type="ECO:0000259" key="8">
    <source>
        <dbReference type="PROSITE" id="PS50125"/>
    </source>
</evidence>
<evidence type="ECO:0000256" key="7">
    <source>
        <dbReference type="SAM" id="MobiDB-lite"/>
    </source>
</evidence>
<dbReference type="AlphaFoldDB" id="A0AAW1SBA5"/>
<evidence type="ECO:0000256" key="2">
    <source>
        <dbReference type="ARBA" id="ARBA00022692"/>
    </source>
</evidence>
<feature type="domain" description="Guanylate cyclase" evidence="8">
    <location>
        <begin position="1"/>
        <end position="41"/>
    </location>
</feature>
<sequence>MGRVSIRAGFHSGEVVASVVGNMNPRYCLFGDTVNTASRMESTSEANRIQMSRTAAVLVVKQDPTLRAHVARRAGSQDIKGKGPMRTYWLCSQTQAKAQIARKAGRAALRWKSVTSSTASRGSGSNAASQPSLSPHIGARHSSCTEVWPHVQPAQTGPGKPSQWPGPGGRQASLPDANAGHTLLCSSSVDRTLLLSQAAAALAAGPWPQVPKRRDELSNFHSWSGSTAGDITGPARRQSQDSVRDIGRHAADDNEAKTRPPPSLGLCKLRLWNCTAELPSRMAHVHEGLVAPFHAEEGDLSMPAGDWMDEQTGSELSFDMGWGCSRTSTPCMSEAPSVRTSLDVPQPDAADSGCPPRINLLQQAPGINLLQQEPGVNLLQQGSGMNLLQQHLHDAAQLHES</sequence>
<keyword evidence="4" id="KW-1133">Transmembrane helix</keyword>
<dbReference type="Pfam" id="PF00211">
    <property type="entry name" value="Guanylate_cyc"/>
    <property type="match status" value="1"/>
</dbReference>
<dbReference type="EMBL" id="JALJOS010000002">
    <property type="protein sequence ID" value="KAK9843229.1"/>
    <property type="molecule type" value="Genomic_DNA"/>
</dbReference>
<dbReference type="CDD" id="cd07302">
    <property type="entry name" value="CHD"/>
    <property type="match status" value="1"/>
</dbReference>
<dbReference type="Proteomes" id="UP001438707">
    <property type="component" value="Unassembled WGS sequence"/>
</dbReference>
<dbReference type="SUPFAM" id="SSF55073">
    <property type="entry name" value="Nucleotide cyclase"/>
    <property type="match status" value="1"/>
</dbReference>
<dbReference type="InterPro" id="IPR029787">
    <property type="entry name" value="Nucleotide_cyclase"/>
</dbReference>
<feature type="compositionally biased region" description="Polar residues" evidence="7">
    <location>
        <begin position="115"/>
        <end position="133"/>
    </location>
</feature>
<evidence type="ECO:0000256" key="5">
    <source>
        <dbReference type="ARBA" id="ARBA00023136"/>
    </source>
</evidence>
<comment type="subcellular location">
    <subcellularLocation>
        <location evidence="1">Membrane</location>
    </subcellularLocation>
</comment>
<dbReference type="GO" id="GO:0007168">
    <property type="term" value="P:receptor guanylyl cyclase signaling pathway"/>
    <property type="evidence" value="ECO:0007669"/>
    <property type="project" value="TreeGrafter"/>
</dbReference>
<dbReference type="GO" id="GO:0001653">
    <property type="term" value="F:peptide receptor activity"/>
    <property type="evidence" value="ECO:0007669"/>
    <property type="project" value="TreeGrafter"/>
</dbReference>
<proteinExistence type="predicted"/>
<gene>
    <name evidence="9" type="ORF">WJX74_008930</name>
</gene>
<keyword evidence="10" id="KW-1185">Reference proteome</keyword>
<comment type="caution">
    <text evidence="9">The sequence shown here is derived from an EMBL/GenBank/DDBJ whole genome shotgun (WGS) entry which is preliminary data.</text>
</comment>
<evidence type="ECO:0000256" key="6">
    <source>
        <dbReference type="ARBA" id="ARBA00023239"/>
    </source>
</evidence>
<feature type="region of interest" description="Disordered" evidence="7">
    <location>
        <begin position="219"/>
        <end position="262"/>
    </location>
</feature>
<evidence type="ECO:0000256" key="4">
    <source>
        <dbReference type="ARBA" id="ARBA00022989"/>
    </source>
</evidence>
<accession>A0AAW1SBA5</accession>
<evidence type="ECO:0000256" key="1">
    <source>
        <dbReference type="ARBA" id="ARBA00004370"/>
    </source>
</evidence>
<feature type="compositionally biased region" description="Basic and acidic residues" evidence="7">
    <location>
        <begin position="238"/>
        <end position="258"/>
    </location>
</feature>